<proteinExistence type="predicted"/>
<keyword evidence="2" id="KW-1185">Reference proteome</keyword>
<gene>
    <name evidence="1" type="ORF">SD70_17425</name>
</gene>
<dbReference type="EMBL" id="JXAK01000030">
    <property type="protein sequence ID" value="KIL39844.1"/>
    <property type="molecule type" value="Genomic_DNA"/>
</dbReference>
<dbReference type="Proteomes" id="UP000031967">
    <property type="component" value="Unassembled WGS sequence"/>
</dbReference>
<dbReference type="Pfam" id="PF00494">
    <property type="entry name" value="SQS_PSY"/>
    <property type="match status" value="1"/>
</dbReference>
<dbReference type="InterPro" id="IPR008949">
    <property type="entry name" value="Isoprenoid_synthase_dom_sf"/>
</dbReference>
<protein>
    <submittedName>
        <fullName evidence="1">Phytoene synthase</fullName>
    </submittedName>
</protein>
<dbReference type="Gene3D" id="1.10.600.10">
    <property type="entry name" value="Farnesyl Diphosphate Synthase"/>
    <property type="match status" value="1"/>
</dbReference>
<sequence length="260" mass="29001">MTMLEQTSRTFYIPISRLVSGLKEAVTSAYLCMRAIDEIEDHPELADEAKTELLQRLGEAVRSSDTIRQIREVLSPYETLLPPVTMRLHEWVLLCPESAAGTVRRYIAMMAEQMAEWVGTGWSIRTEADLDRYTYSVAGMVGEMLSELWLWHDDTKSDMAKAVAFGRGLQAVNIIRNRAEDLERGVDFFPDGWGLEAMLEYTNRNLRLADAYVAELGQGPALEFCSIPLALAHATIRVIASGGSKLTRTGVLDIVSRVTG</sequence>
<comment type="caution">
    <text evidence="1">The sequence shown here is derived from an EMBL/GenBank/DDBJ whole genome shotgun (WGS) entry which is preliminary data.</text>
</comment>
<organism evidence="1 2">
    <name type="scientific">Gordoniibacillus kamchatkensis</name>
    <dbReference type="NCBI Taxonomy" id="1590651"/>
    <lineage>
        <taxon>Bacteria</taxon>
        <taxon>Bacillati</taxon>
        <taxon>Bacillota</taxon>
        <taxon>Bacilli</taxon>
        <taxon>Bacillales</taxon>
        <taxon>Paenibacillaceae</taxon>
        <taxon>Gordoniibacillus</taxon>
    </lineage>
</organism>
<accession>A0ABR5AFP8</accession>
<evidence type="ECO:0000313" key="1">
    <source>
        <dbReference type="EMBL" id="KIL39844.1"/>
    </source>
</evidence>
<dbReference type="SUPFAM" id="SSF48576">
    <property type="entry name" value="Terpenoid synthases"/>
    <property type="match status" value="1"/>
</dbReference>
<name>A0ABR5AFP8_9BACL</name>
<evidence type="ECO:0000313" key="2">
    <source>
        <dbReference type="Proteomes" id="UP000031967"/>
    </source>
</evidence>
<dbReference type="PANTHER" id="PTHR11626">
    <property type="entry name" value="FARNESYL-DIPHOSPHATE FARNESYLTRANSFERASE"/>
    <property type="match status" value="1"/>
</dbReference>
<dbReference type="InterPro" id="IPR044844">
    <property type="entry name" value="Trans_IPPS_euk-type"/>
</dbReference>
<reference evidence="1 2" key="1">
    <citation type="submission" date="2014-12" db="EMBL/GenBank/DDBJ databases">
        <title>Draft genome sequence of Paenibacillus kamchatkensis strain B-2647.</title>
        <authorList>
            <person name="Karlyshev A.V."/>
            <person name="Kudryashova E.B."/>
        </authorList>
    </citation>
    <scope>NUCLEOTIDE SEQUENCE [LARGE SCALE GENOMIC DNA]</scope>
    <source>
        <strain evidence="1 2">VKM B-2647</strain>
    </source>
</reference>
<dbReference type="RefSeq" id="WP_041048808.1">
    <property type="nucleotide sequence ID" value="NZ_JXAK01000030.1"/>
</dbReference>
<dbReference type="PANTHER" id="PTHR11626:SF2">
    <property type="entry name" value="SQUALENE SYNTHASE"/>
    <property type="match status" value="1"/>
</dbReference>
<dbReference type="InterPro" id="IPR002060">
    <property type="entry name" value="Squ/phyt_synthse"/>
</dbReference>